<dbReference type="EMBL" id="JADXDR010000148">
    <property type="protein sequence ID" value="KAI7837586.1"/>
    <property type="molecule type" value="Genomic_DNA"/>
</dbReference>
<sequence>MPDLRSKTAIVTGATSGIGEVCARELAGMGATVVLAGRSQQKLEATLARIKQKYPDADVVKGPLMDFGDPASVRGFAAEYKRQGRPLHMLVNNAGAYTTTKHQTKEGVAELCQVNHLGPYLLTRLLEGVLVASAPSRVVIVSSVTHRWGNLCSTPDQLRQEFLQGDFGHYYWNTKLANCMFGYELQRRLGGRGVQSCVVDPGAVKTDVWRHSHWLVQRAVDYVYAPPDVGAEALIYGAAAPWDTAGDRVGDGGRAALPPDQDLRYYAPVVFASPLLTWYSPEGNQGTLGHAAMRWVGLPCSTPWGVAKCWACMAAAVTMSTIDWPLRQLSRGRVQGVRLVPSSALSYDRQLGAALWDASADEAGVPRACQLA</sequence>
<dbReference type="PANTHER" id="PTHR24320">
    <property type="entry name" value="RETINOL DEHYDROGENASE"/>
    <property type="match status" value="1"/>
</dbReference>
<protein>
    <submittedName>
        <fullName evidence="3">Uncharacterized protein</fullName>
    </submittedName>
</protein>
<organism evidence="3 4">
    <name type="scientific">Chlorella ohadii</name>
    <dbReference type="NCBI Taxonomy" id="2649997"/>
    <lineage>
        <taxon>Eukaryota</taxon>
        <taxon>Viridiplantae</taxon>
        <taxon>Chlorophyta</taxon>
        <taxon>core chlorophytes</taxon>
        <taxon>Trebouxiophyceae</taxon>
        <taxon>Chlorellales</taxon>
        <taxon>Chlorellaceae</taxon>
        <taxon>Chlorella clade</taxon>
        <taxon>Chlorella</taxon>
    </lineage>
</organism>
<dbReference type="PANTHER" id="PTHR24320:SF262">
    <property type="entry name" value="DEHYDROGENASE"/>
    <property type="match status" value="1"/>
</dbReference>
<keyword evidence="2" id="KW-0560">Oxidoreductase</keyword>
<dbReference type="PRINTS" id="PR00081">
    <property type="entry name" value="GDHRDH"/>
</dbReference>
<gene>
    <name evidence="3" type="ORF">COHA_008599</name>
</gene>
<reference evidence="3" key="1">
    <citation type="submission" date="2020-11" db="EMBL/GenBank/DDBJ databases">
        <title>Chlorella ohadii genome sequencing and assembly.</title>
        <authorList>
            <person name="Murik O."/>
            <person name="Treves H."/>
            <person name="Kedem I."/>
            <person name="Shotland Y."/>
            <person name="Kaplan A."/>
        </authorList>
    </citation>
    <scope>NUCLEOTIDE SEQUENCE</scope>
    <source>
        <strain evidence="3">1</strain>
    </source>
</reference>
<dbReference type="Pfam" id="PF00106">
    <property type="entry name" value="adh_short"/>
    <property type="match status" value="1"/>
</dbReference>
<name>A0AAD5DK03_9CHLO</name>
<dbReference type="Gene3D" id="3.40.50.720">
    <property type="entry name" value="NAD(P)-binding Rossmann-like Domain"/>
    <property type="match status" value="1"/>
</dbReference>
<keyword evidence="4" id="KW-1185">Reference proteome</keyword>
<dbReference type="SUPFAM" id="SSF51735">
    <property type="entry name" value="NAD(P)-binding Rossmann-fold domains"/>
    <property type="match status" value="1"/>
</dbReference>
<dbReference type="InterPro" id="IPR036291">
    <property type="entry name" value="NAD(P)-bd_dom_sf"/>
</dbReference>
<evidence type="ECO:0000256" key="2">
    <source>
        <dbReference type="ARBA" id="ARBA00023002"/>
    </source>
</evidence>
<evidence type="ECO:0000313" key="4">
    <source>
        <dbReference type="Proteomes" id="UP001205105"/>
    </source>
</evidence>
<dbReference type="InterPro" id="IPR002347">
    <property type="entry name" value="SDR_fam"/>
</dbReference>
<proteinExistence type="inferred from homology"/>
<dbReference type="AlphaFoldDB" id="A0AAD5DK03"/>
<comment type="similarity">
    <text evidence="1">Belongs to the short-chain dehydrogenases/reductases (SDR) family.</text>
</comment>
<dbReference type="Proteomes" id="UP001205105">
    <property type="component" value="Unassembled WGS sequence"/>
</dbReference>
<comment type="caution">
    <text evidence="3">The sequence shown here is derived from an EMBL/GenBank/DDBJ whole genome shotgun (WGS) entry which is preliminary data.</text>
</comment>
<accession>A0AAD5DK03</accession>
<evidence type="ECO:0000313" key="3">
    <source>
        <dbReference type="EMBL" id="KAI7837586.1"/>
    </source>
</evidence>
<evidence type="ECO:0000256" key="1">
    <source>
        <dbReference type="ARBA" id="ARBA00006484"/>
    </source>
</evidence>
<dbReference type="GO" id="GO:0016491">
    <property type="term" value="F:oxidoreductase activity"/>
    <property type="evidence" value="ECO:0007669"/>
    <property type="project" value="UniProtKB-KW"/>
</dbReference>